<evidence type="ECO:0000256" key="1">
    <source>
        <dbReference type="SAM" id="MobiDB-lite"/>
    </source>
</evidence>
<name>A0AAE0FUJ4_9CHLO</name>
<keyword evidence="3" id="KW-1185">Reference proteome</keyword>
<protein>
    <submittedName>
        <fullName evidence="2">Uncharacterized protein</fullName>
    </submittedName>
</protein>
<sequence length="75" mass="8459">MIGGKIRLEAKFRICLNNMRPTSRKRTMAFGNLLLISLHVAEKTYQSVQWTHRTGTSTSTPSVPGFSSHCQRLLP</sequence>
<dbReference type="EMBL" id="LGRX02013579">
    <property type="protein sequence ID" value="KAK3265920.1"/>
    <property type="molecule type" value="Genomic_DNA"/>
</dbReference>
<feature type="region of interest" description="Disordered" evidence="1">
    <location>
        <begin position="53"/>
        <end position="75"/>
    </location>
</feature>
<feature type="compositionally biased region" description="Low complexity" evidence="1">
    <location>
        <begin position="54"/>
        <end position="68"/>
    </location>
</feature>
<proteinExistence type="predicted"/>
<dbReference type="AlphaFoldDB" id="A0AAE0FUJ4"/>
<evidence type="ECO:0000313" key="2">
    <source>
        <dbReference type="EMBL" id="KAK3265920.1"/>
    </source>
</evidence>
<organism evidence="2 3">
    <name type="scientific">Cymbomonas tetramitiformis</name>
    <dbReference type="NCBI Taxonomy" id="36881"/>
    <lineage>
        <taxon>Eukaryota</taxon>
        <taxon>Viridiplantae</taxon>
        <taxon>Chlorophyta</taxon>
        <taxon>Pyramimonadophyceae</taxon>
        <taxon>Pyramimonadales</taxon>
        <taxon>Pyramimonadaceae</taxon>
        <taxon>Cymbomonas</taxon>
    </lineage>
</organism>
<comment type="caution">
    <text evidence="2">The sequence shown here is derived from an EMBL/GenBank/DDBJ whole genome shotgun (WGS) entry which is preliminary data.</text>
</comment>
<evidence type="ECO:0000313" key="3">
    <source>
        <dbReference type="Proteomes" id="UP001190700"/>
    </source>
</evidence>
<reference evidence="2 3" key="1">
    <citation type="journal article" date="2015" name="Genome Biol. Evol.">
        <title>Comparative Genomics of a Bacterivorous Green Alga Reveals Evolutionary Causalities and Consequences of Phago-Mixotrophic Mode of Nutrition.</title>
        <authorList>
            <person name="Burns J.A."/>
            <person name="Paasch A."/>
            <person name="Narechania A."/>
            <person name="Kim E."/>
        </authorList>
    </citation>
    <scope>NUCLEOTIDE SEQUENCE [LARGE SCALE GENOMIC DNA]</scope>
    <source>
        <strain evidence="2 3">PLY_AMNH</strain>
    </source>
</reference>
<dbReference type="Proteomes" id="UP001190700">
    <property type="component" value="Unassembled WGS sequence"/>
</dbReference>
<gene>
    <name evidence="2" type="ORF">CYMTET_25429</name>
</gene>
<accession>A0AAE0FUJ4</accession>